<comment type="caution">
    <text evidence="2">The sequence shown here is derived from an EMBL/GenBank/DDBJ whole genome shotgun (WGS) entry which is preliminary data.</text>
</comment>
<feature type="transmembrane region" description="Helical" evidence="1">
    <location>
        <begin position="142"/>
        <end position="161"/>
    </location>
</feature>
<feature type="transmembrane region" description="Helical" evidence="1">
    <location>
        <begin position="200"/>
        <end position="225"/>
    </location>
</feature>
<accession>A0ABN2GKZ9</accession>
<evidence type="ECO:0000313" key="2">
    <source>
        <dbReference type="EMBL" id="GAA1672847.1"/>
    </source>
</evidence>
<keyword evidence="3" id="KW-1185">Reference proteome</keyword>
<feature type="transmembrane region" description="Helical" evidence="1">
    <location>
        <begin position="20"/>
        <end position="46"/>
    </location>
</feature>
<feature type="transmembrane region" description="Helical" evidence="1">
    <location>
        <begin position="58"/>
        <end position="76"/>
    </location>
</feature>
<keyword evidence="1" id="KW-1133">Transmembrane helix</keyword>
<dbReference type="EMBL" id="BAAANF010000004">
    <property type="protein sequence ID" value="GAA1672847.1"/>
    <property type="molecule type" value="Genomic_DNA"/>
</dbReference>
<organism evidence="2 3">
    <name type="scientific">Kribbella yunnanensis</name>
    <dbReference type="NCBI Taxonomy" id="190194"/>
    <lineage>
        <taxon>Bacteria</taxon>
        <taxon>Bacillati</taxon>
        <taxon>Actinomycetota</taxon>
        <taxon>Actinomycetes</taxon>
        <taxon>Propionibacteriales</taxon>
        <taxon>Kribbellaceae</taxon>
        <taxon>Kribbella</taxon>
    </lineage>
</organism>
<dbReference type="Proteomes" id="UP001500280">
    <property type="component" value="Unassembled WGS sequence"/>
</dbReference>
<feature type="transmembrane region" description="Helical" evidence="1">
    <location>
        <begin position="168"/>
        <end position="188"/>
    </location>
</feature>
<keyword evidence="1" id="KW-0472">Membrane</keyword>
<keyword evidence="1" id="KW-0812">Transmembrane</keyword>
<sequence length="230" mass="23430">MRLALHGEWTKLRTVAGPLWLLVGTVAVTVALGAVATSVVSCTAAGCGGDTMRLTVSGIYLGQALVAVLGVLVISGEYSSGMVRISLTAIPLRTTLFVAKAVILSGVVALAATVAVIGSYVAGRQVLPFVGDQALSLGTLRAIGEAVCYLVLIGLLSLGVATAVRDSAASIGGVLGLLYIVPIIAQTISDPDWQRRLEKLAPMTGGLGVTVVWAGLALLVGGLLLRLRDS</sequence>
<protein>
    <recommendedName>
        <fullName evidence="4">ABC transporter permease</fullName>
    </recommendedName>
</protein>
<dbReference type="RefSeq" id="WP_344146984.1">
    <property type="nucleotide sequence ID" value="NZ_BAAANF010000004.1"/>
</dbReference>
<gene>
    <name evidence="2" type="ORF">GCM10009745_14660</name>
</gene>
<feature type="transmembrane region" description="Helical" evidence="1">
    <location>
        <begin position="97"/>
        <end position="122"/>
    </location>
</feature>
<proteinExistence type="predicted"/>
<evidence type="ECO:0000313" key="3">
    <source>
        <dbReference type="Proteomes" id="UP001500280"/>
    </source>
</evidence>
<name>A0ABN2GKZ9_9ACTN</name>
<evidence type="ECO:0000256" key="1">
    <source>
        <dbReference type="SAM" id="Phobius"/>
    </source>
</evidence>
<evidence type="ECO:0008006" key="4">
    <source>
        <dbReference type="Google" id="ProtNLM"/>
    </source>
</evidence>
<reference evidence="2 3" key="1">
    <citation type="journal article" date="2019" name="Int. J. Syst. Evol. Microbiol.">
        <title>The Global Catalogue of Microorganisms (GCM) 10K type strain sequencing project: providing services to taxonomists for standard genome sequencing and annotation.</title>
        <authorList>
            <consortium name="The Broad Institute Genomics Platform"/>
            <consortium name="The Broad Institute Genome Sequencing Center for Infectious Disease"/>
            <person name="Wu L."/>
            <person name="Ma J."/>
        </authorList>
    </citation>
    <scope>NUCLEOTIDE SEQUENCE [LARGE SCALE GENOMIC DNA]</scope>
    <source>
        <strain evidence="2 3">JCM 14307</strain>
    </source>
</reference>